<evidence type="ECO:0000256" key="1">
    <source>
        <dbReference type="ARBA" id="ARBA00022448"/>
    </source>
</evidence>
<protein>
    <submittedName>
        <fullName evidence="8">Cytochrome c</fullName>
    </submittedName>
</protein>
<keyword evidence="2 6" id="KW-0349">Heme</keyword>
<organism evidence="8 9">
    <name type="scientific">Acidovorax cavernicola</name>
    <dbReference type="NCBI Taxonomy" id="1675792"/>
    <lineage>
        <taxon>Bacteria</taxon>
        <taxon>Pseudomonadati</taxon>
        <taxon>Pseudomonadota</taxon>
        <taxon>Betaproteobacteria</taxon>
        <taxon>Burkholderiales</taxon>
        <taxon>Comamonadaceae</taxon>
        <taxon>Acidovorax</taxon>
    </lineage>
</organism>
<feature type="domain" description="Cytochrome c" evidence="7">
    <location>
        <begin position="135"/>
        <end position="221"/>
    </location>
</feature>
<dbReference type="GO" id="GO:0005506">
    <property type="term" value="F:iron ion binding"/>
    <property type="evidence" value="ECO:0007669"/>
    <property type="project" value="InterPro"/>
</dbReference>
<evidence type="ECO:0000256" key="2">
    <source>
        <dbReference type="ARBA" id="ARBA00022617"/>
    </source>
</evidence>
<keyword evidence="9" id="KW-1185">Reference proteome</keyword>
<evidence type="ECO:0000256" key="4">
    <source>
        <dbReference type="ARBA" id="ARBA00022982"/>
    </source>
</evidence>
<feature type="domain" description="Cytochrome c" evidence="7">
    <location>
        <begin position="1"/>
        <end position="103"/>
    </location>
</feature>
<evidence type="ECO:0000259" key="7">
    <source>
        <dbReference type="PROSITE" id="PS51007"/>
    </source>
</evidence>
<evidence type="ECO:0000313" key="9">
    <source>
        <dbReference type="Proteomes" id="UP000265619"/>
    </source>
</evidence>
<evidence type="ECO:0000256" key="6">
    <source>
        <dbReference type="PROSITE-ProRule" id="PRU00433"/>
    </source>
</evidence>
<reference evidence="8 9" key="1">
    <citation type="submission" date="2018-09" db="EMBL/GenBank/DDBJ databases">
        <title>Acidovorax cavernicola nov. sp. isolated from Gruta de las Maravillas (Aracena, Spain).</title>
        <authorList>
            <person name="Jurado V."/>
            <person name="Gutierrez-Patricio S."/>
            <person name="Gonzalez-Pimentel J.L."/>
            <person name="Miller A.Z."/>
            <person name="Laiz L."/>
            <person name="Saiz-Jimenez C."/>
        </authorList>
    </citation>
    <scope>NUCLEOTIDE SEQUENCE [LARGE SCALE GENOMIC DNA]</scope>
    <source>
        <strain evidence="8 9">1011MAR4D40.2</strain>
    </source>
</reference>
<dbReference type="RefSeq" id="WP_147400630.1">
    <property type="nucleotide sequence ID" value="NZ_QXMN01000310.1"/>
</dbReference>
<dbReference type="Gene3D" id="1.10.760.10">
    <property type="entry name" value="Cytochrome c-like domain"/>
    <property type="match status" value="2"/>
</dbReference>
<dbReference type="Proteomes" id="UP000265619">
    <property type="component" value="Unassembled WGS sequence"/>
</dbReference>
<evidence type="ECO:0000256" key="5">
    <source>
        <dbReference type="ARBA" id="ARBA00023004"/>
    </source>
</evidence>
<dbReference type="GO" id="GO:0020037">
    <property type="term" value="F:heme binding"/>
    <property type="evidence" value="ECO:0007669"/>
    <property type="project" value="InterPro"/>
</dbReference>
<accession>A0A9X8GRQ9</accession>
<sequence length="226" mass="24176">YLVQGLTHCSTCHTPRNALMAEIGKRSLGGGDVGGWYAPNITSDTQDGIGQWSSDEIVAYMRQGHVPGKGSSAGPMAEAIDHSLRHLSEADLRAIATYLQSTPPISEGSNQPTFSWGQAGDQLASIRGVAWPRDMNAMTGAQLYDAYCASCHQAQGQGSTDGKLPPLFHNSSLGHTNTNNLVLSILQGVPRHGRDSIMPAFGHELSDQQVTTLSNYLLQNYGRPDA</sequence>
<feature type="non-terminal residue" evidence="8">
    <location>
        <position position="1"/>
    </location>
</feature>
<dbReference type="SUPFAM" id="SSF46626">
    <property type="entry name" value="Cytochrome c"/>
    <property type="match status" value="2"/>
</dbReference>
<dbReference type="InterPro" id="IPR008168">
    <property type="entry name" value="Cyt_C_IC"/>
</dbReference>
<dbReference type="PANTHER" id="PTHR35008:SF8">
    <property type="entry name" value="ALCOHOL DEHYDROGENASE CYTOCHROME C SUBUNIT"/>
    <property type="match status" value="1"/>
</dbReference>
<evidence type="ECO:0000313" key="8">
    <source>
        <dbReference type="EMBL" id="RIX68981.1"/>
    </source>
</evidence>
<dbReference type="PROSITE" id="PS51007">
    <property type="entry name" value="CYTC"/>
    <property type="match status" value="2"/>
</dbReference>
<dbReference type="Pfam" id="PF00034">
    <property type="entry name" value="Cytochrom_C"/>
    <property type="match status" value="1"/>
</dbReference>
<keyword evidence="1" id="KW-0813">Transport</keyword>
<dbReference type="InterPro" id="IPR009056">
    <property type="entry name" value="Cyt_c-like_dom"/>
</dbReference>
<dbReference type="InterPro" id="IPR051459">
    <property type="entry name" value="Cytochrome_c-type_DH"/>
</dbReference>
<gene>
    <name evidence="8" type="ORF">D3H34_33350</name>
</gene>
<dbReference type="PRINTS" id="PR00605">
    <property type="entry name" value="CYTCHROMECIC"/>
</dbReference>
<dbReference type="PANTHER" id="PTHR35008">
    <property type="entry name" value="BLL4482 PROTEIN-RELATED"/>
    <property type="match status" value="1"/>
</dbReference>
<keyword evidence="3 6" id="KW-0479">Metal-binding</keyword>
<name>A0A9X8GRQ9_9BURK</name>
<keyword evidence="5 6" id="KW-0408">Iron</keyword>
<dbReference type="EMBL" id="QXMN01000310">
    <property type="protein sequence ID" value="RIX68981.1"/>
    <property type="molecule type" value="Genomic_DNA"/>
</dbReference>
<proteinExistence type="predicted"/>
<dbReference type="OrthoDB" id="9809720at2"/>
<dbReference type="InterPro" id="IPR036909">
    <property type="entry name" value="Cyt_c-like_dom_sf"/>
</dbReference>
<evidence type="ECO:0000256" key="3">
    <source>
        <dbReference type="ARBA" id="ARBA00022723"/>
    </source>
</evidence>
<dbReference type="Pfam" id="PF13442">
    <property type="entry name" value="Cytochrome_CBB3"/>
    <property type="match status" value="1"/>
</dbReference>
<comment type="caution">
    <text evidence="8">The sequence shown here is derived from an EMBL/GenBank/DDBJ whole genome shotgun (WGS) entry which is preliminary data.</text>
</comment>
<dbReference type="GO" id="GO:0009055">
    <property type="term" value="F:electron transfer activity"/>
    <property type="evidence" value="ECO:0007669"/>
    <property type="project" value="InterPro"/>
</dbReference>
<feature type="non-terminal residue" evidence="8">
    <location>
        <position position="226"/>
    </location>
</feature>
<keyword evidence="4" id="KW-0249">Electron transport</keyword>
<dbReference type="AlphaFoldDB" id="A0A9X8GRQ9"/>